<sequence length="200" mass="22262">MTSLKPAPLSSLVVSKYYIPAYQNFPNTSLRPYPLLIYKQAFDPSSSASSFSPSAIESYLRNVGAVEPAWRYTMYQQHHYHSNTNEVLLVSSGRAKLCFGGSADNDNRVEIDADKGDVIIIPAGVGHALLREEQKAEGGGERYQMIGSYPTGSENWDMCTGEKGEKDGKWRAIEQVGWFERDPIYGDEGPIVELAKEMKE</sequence>
<dbReference type="PANTHER" id="PTHR36448:SF3">
    <property type="entry name" value="CUPIN TYPE-2 DOMAIN-CONTAINING PROTEIN"/>
    <property type="match status" value="1"/>
</dbReference>
<dbReference type="PANTHER" id="PTHR36448">
    <property type="entry name" value="BLR7373 PROTEIN"/>
    <property type="match status" value="1"/>
</dbReference>
<evidence type="ECO:0000313" key="2">
    <source>
        <dbReference type="EMBL" id="OCF31818.1"/>
    </source>
</evidence>
<dbReference type="InterPro" id="IPR006045">
    <property type="entry name" value="Cupin_1"/>
</dbReference>
<dbReference type="AlphaFoldDB" id="A0A1B9GLF4"/>
<dbReference type="SUPFAM" id="SSF51182">
    <property type="entry name" value="RmlC-like cupins"/>
    <property type="match status" value="1"/>
</dbReference>
<dbReference type="EMBL" id="KI669512">
    <property type="protein sequence ID" value="OCF31818.1"/>
    <property type="molecule type" value="Genomic_DNA"/>
</dbReference>
<reference evidence="2 3" key="1">
    <citation type="submission" date="2013-07" db="EMBL/GenBank/DDBJ databases">
        <title>The Genome Sequence of Cryptococcus heveanensis BCC8398.</title>
        <authorList>
            <consortium name="The Broad Institute Genome Sequencing Platform"/>
            <person name="Cuomo C."/>
            <person name="Litvintseva A."/>
            <person name="Chen Y."/>
            <person name="Heitman J."/>
            <person name="Sun S."/>
            <person name="Springer D."/>
            <person name="Dromer F."/>
            <person name="Young S.K."/>
            <person name="Zeng Q."/>
            <person name="Gargeya S."/>
            <person name="Fitzgerald M."/>
            <person name="Abouelleil A."/>
            <person name="Alvarado L."/>
            <person name="Berlin A.M."/>
            <person name="Chapman S.B."/>
            <person name="Dewar J."/>
            <person name="Goldberg J."/>
            <person name="Griggs A."/>
            <person name="Gujja S."/>
            <person name="Hansen M."/>
            <person name="Howarth C."/>
            <person name="Imamovic A."/>
            <person name="Larimer J."/>
            <person name="McCowan C."/>
            <person name="Murphy C."/>
            <person name="Pearson M."/>
            <person name="Priest M."/>
            <person name="Roberts A."/>
            <person name="Saif S."/>
            <person name="Shea T."/>
            <person name="Sykes S."/>
            <person name="Wortman J."/>
            <person name="Nusbaum C."/>
            <person name="Birren B."/>
        </authorList>
    </citation>
    <scope>NUCLEOTIDE SEQUENCE [LARGE SCALE GENOMIC DNA]</scope>
    <source>
        <strain evidence="2 3">BCC8398</strain>
    </source>
</reference>
<evidence type="ECO:0000259" key="1">
    <source>
        <dbReference type="SMART" id="SM00835"/>
    </source>
</evidence>
<reference evidence="3" key="2">
    <citation type="submission" date="2013-12" db="EMBL/GenBank/DDBJ databases">
        <title>Evolution of pathogenesis and genome organization in the Tremellales.</title>
        <authorList>
            <person name="Cuomo C."/>
            <person name="Litvintseva A."/>
            <person name="Heitman J."/>
            <person name="Chen Y."/>
            <person name="Sun S."/>
            <person name="Springer D."/>
            <person name="Dromer F."/>
            <person name="Young S."/>
            <person name="Zeng Q."/>
            <person name="Chapman S."/>
            <person name="Gujja S."/>
            <person name="Saif S."/>
            <person name="Birren B."/>
        </authorList>
    </citation>
    <scope>NUCLEOTIDE SEQUENCE [LARGE SCALE GENOMIC DNA]</scope>
    <source>
        <strain evidence="3">BCC8398</strain>
    </source>
</reference>
<dbReference type="InterPro" id="IPR047121">
    <property type="entry name" value="YjiB-like"/>
</dbReference>
<dbReference type="Proteomes" id="UP000092666">
    <property type="component" value="Unassembled WGS sequence"/>
</dbReference>
<name>A0A1B9GLF4_9TREE</name>
<keyword evidence="3" id="KW-1185">Reference proteome</keyword>
<accession>A0A1B9GLF4</accession>
<feature type="domain" description="Cupin type-1" evidence="1">
    <location>
        <begin position="40"/>
        <end position="157"/>
    </location>
</feature>
<dbReference type="STRING" id="1296120.A0A1B9GLF4"/>
<organism evidence="2 3">
    <name type="scientific">Kwoniella heveanensis BCC8398</name>
    <dbReference type="NCBI Taxonomy" id="1296120"/>
    <lineage>
        <taxon>Eukaryota</taxon>
        <taxon>Fungi</taxon>
        <taxon>Dikarya</taxon>
        <taxon>Basidiomycota</taxon>
        <taxon>Agaricomycotina</taxon>
        <taxon>Tremellomycetes</taxon>
        <taxon>Tremellales</taxon>
        <taxon>Cryptococcaceae</taxon>
        <taxon>Kwoniella</taxon>
    </lineage>
</organism>
<dbReference type="OrthoDB" id="2446447at2759"/>
<dbReference type="Gene3D" id="2.60.120.10">
    <property type="entry name" value="Jelly Rolls"/>
    <property type="match status" value="1"/>
</dbReference>
<dbReference type="InterPro" id="IPR011051">
    <property type="entry name" value="RmlC_Cupin_sf"/>
</dbReference>
<dbReference type="InterPro" id="IPR014710">
    <property type="entry name" value="RmlC-like_jellyroll"/>
</dbReference>
<protein>
    <recommendedName>
        <fullName evidence="1">Cupin type-1 domain-containing protein</fullName>
    </recommendedName>
</protein>
<gene>
    <name evidence="2" type="ORF">I316_06416</name>
</gene>
<dbReference type="CDD" id="cd02219">
    <property type="entry name" value="cupin_YjlB-like"/>
    <property type="match status" value="1"/>
</dbReference>
<dbReference type="PIRSF" id="PIRSF019307">
    <property type="entry name" value="UCP019307"/>
    <property type="match status" value="1"/>
</dbReference>
<proteinExistence type="predicted"/>
<dbReference type="InterPro" id="IPR013096">
    <property type="entry name" value="Cupin_2"/>
</dbReference>
<dbReference type="Pfam" id="PF07883">
    <property type="entry name" value="Cupin_2"/>
    <property type="match status" value="1"/>
</dbReference>
<evidence type="ECO:0000313" key="3">
    <source>
        <dbReference type="Proteomes" id="UP000092666"/>
    </source>
</evidence>
<dbReference type="InterPro" id="IPR014500">
    <property type="entry name" value="UCP019307_cupin"/>
</dbReference>
<dbReference type="SMART" id="SM00835">
    <property type="entry name" value="Cupin_1"/>
    <property type="match status" value="1"/>
</dbReference>